<gene>
    <name evidence="4" type="ORF">AHMF7616_02481</name>
</gene>
<dbReference type="EC" id="3.2.1.141" evidence="4"/>
<dbReference type="PANTHER" id="PTHR43002">
    <property type="entry name" value="GLYCOGEN DEBRANCHING ENZYME"/>
    <property type="match status" value="1"/>
</dbReference>
<evidence type="ECO:0000313" key="4">
    <source>
        <dbReference type="EMBL" id="RDC63872.1"/>
    </source>
</evidence>
<dbReference type="InterPro" id="IPR026444">
    <property type="entry name" value="Secre_tail"/>
</dbReference>
<dbReference type="AlphaFoldDB" id="A0A369QHG5"/>
<dbReference type="RefSeq" id="WP_317047603.1">
    <property type="nucleotide sequence ID" value="NZ_QASA01000001.1"/>
</dbReference>
<dbReference type="InterPro" id="IPR017853">
    <property type="entry name" value="GH"/>
</dbReference>
<dbReference type="SUPFAM" id="SSF81296">
    <property type="entry name" value="E set domains"/>
    <property type="match status" value="1"/>
</dbReference>
<evidence type="ECO:0000313" key="5">
    <source>
        <dbReference type="Proteomes" id="UP000253919"/>
    </source>
</evidence>
<dbReference type="NCBIfam" id="TIGR04183">
    <property type="entry name" value="Por_Secre_tail"/>
    <property type="match status" value="1"/>
</dbReference>
<dbReference type="Gene3D" id="2.60.40.10">
    <property type="entry name" value="Immunoglobulins"/>
    <property type="match status" value="1"/>
</dbReference>
<dbReference type="InterPro" id="IPR014756">
    <property type="entry name" value="Ig_E-set"/>
</dbReference>
<sequence>MMQRFTFMLLVCLSQAFMLLGQAVTTNPLFPTTDQPVNITFDVSQAKDTRAAGLIGKTDDVYLWSGAGTTSTNAFELQPTGQTDFAQPFAPGKMTFLGSNRWQITISPRAYYNISAGKNAVQLGLLLKNGAGSAQTEDFVIPVYANKLNAAFRLPEQREIFLNANTNLIIKGYSSAKATLTLQQNNQVLQSSTNQDSLVYALDSGNQPGVRQEVIFKATTATETAADTFYYTVKPRPKIAELPSNIKDGINYLGPDRVILSFFAPAKDFVYVIGEFNNWTASPSYLLNRTPDGNRYWLELNGLESGKETAYQYLVNGTQAVADPYTDKILDPNNDKFLTSANYPDLKIYPAGATGIVSVLQTNQPVYNWKVANFQRPNSKNLVVYELLVRDFVATHNYKTLADTLIYLKRLGVNAIELMPIMEFSGNDSWGYNPIFYFAPDKAYGTKNDLKAFIDKCHENGIAVILDMVLNQADYEFPYVKMYWDGSKPSADNPFFNQQATHPFSVFFDFNHEAEATKTLVECINRYWLEEYKFDGYRFDLSKGFTQKNSGDNVSAWGNYDASRVAIWKRIYDQIRSYDSTAYVLLEHFAVNPEEKELADYGMLFWGNSNHDYRDAAKGNIANPDWISYKKRSWQQPNVVGYLESHDEERLVYDVRQDGKAQGSYNTRELSTALERAKLAAAFFLPVPGPKLIWQFGELGYDVSINENGRTGAKPIRWEYQQEANRQKLYRVYAELNKLKLTQPAFQTEDFTLNVSGLVKYITLKHTTMNVHIIGNFDVHPQITAFNFPIQGKWYDYFTGAELEVSSPTARISLQPGEFHLYTTVKLPTPEPDLVPWSGTPGVVTAVVDELLNESLQVYPNPTEATTVINLKNNYRGPVIISLHDLSGRLLQEQVFFKKSQLLSQIIPLQQVRAGVFFLKITQDKSQAVKKLVKW</sequence>
<accession>A0A369QHG5</accession>
<dbReference type="Pfam" id="PF18962">
    <property type="entry name" value="Por_Secre_tail"/>
    <property type="match status" value="1"/>
</dbReference>
<reference evidence="4 5" key="1">
    <citation type="submission" date="2018-04" db="EMBL/GenBank/DDBJ databases">
        <title>Adhaeribacter sp. HMF7616 genome sequencing and assembly.</title>
        <authorList>
            <person name="Kang H."/>
            <person name="Kang J."/>
            <person name="Cha I."/>
            <person name="Kim H."/>
            <person name="Joh K."/>
        </authorList>
    </citation>
    <scope>NUCLEOTIDE SEQUENCE [LARGE SCALE GENOMIC DNA]</scope>
    <source>
        <strain evidence="4 5">HMF7616</strain>
    </source>
</reference>
<name>A0A369QHG5_9BACT</name>
<dbReference type="Pfam" id="PF00128">
    <property type="entry name" value="Alpha-amylase"/>
    <property type="match status" value="1"/>
</dbReference>
<proteinExistence type="inferred from homology"/>
<dbReference type="GO" id="GO:0033942">
    <property type="term" value="F:4-alpha-D-(1-&gt;4)-alpha-D-glucanotrehalose trehalohydrolase activity"/>
    <property type="evidence" value="ECO:0007669"/>
    <property type="project" value="UniProtKB-EC"/>
</dbReference>
<keyword evidence="2" id="KW-0732">Signal</keyword>
<keyword evidence="4" id="KW-0326">Glycosidase</keyword>
<feature type="domain" description="Glycosyl hydrolase family 13 catalytic" evidence="3">
    <location>
        <begin position="386"/>
        <end position="740"/>
    </location>
</feature>
<evidence type="ECO:0000259" key="3">
    <source>
        <dbReference type="SMART" id="SM00642"/>
    </source>
</evidence>
<dbReference type="InterPro" id="IPR013783">
    <property type="entry name" value="Ig-like_fold"/>
</dbReference>
<dbReference type="GO" id="GO:0005975">
    <property type="term" value="P:carbohydrate metabolic process"/>
    <property type="evidence" value="ECO:0007669"/>
    <property type="project" value="InterPro"/>
</dbReference>
<dbReference type="InterPro" id="IPR006047">
    <property type="entry name" value="GH13_cat_dom"/>
</dbReference>
<dbReference type="Gene3D" id="3.20.20.80">
    <property type="entry name" value="Glycosidases"/>
    <property type="match status" value="1"/>
</dbReference>
<dbReference type="SUPFAM" id="SSF51445">
    <property type="entry name" value="(Trans)glycosidases"/>
    <property type="match status" value="1"/>
</dbReference>
<feature type="signal peptide" evidence="2">
    <location>
        <begin position="1"/>
        <end position="23"/>
    </location>
</feature>
<comment type="caution">
    <text evidence="4">The sequence shown here is derived from an EMBL/GenBank/DDBJ whole genome shotgun (WGS) entry which is preliminary data.</text>
</comment>
<feature type="chain" id="PRO_5016869718" evidence="2">
    <location>
        <begin position="24"/>
        <end position="935"/>
    </location>
</feature>
<dbReference type="Proteomes" id="UP000253919">
    <property type="component" value="Unassembled WGS sequence"/>
</dbReference>
<dbReference type="SMART" id="SM00642">
    <property type="entry name" value="Aamy"/>
    <property type="match status" value="1"/>
</dbReference>
<keyword evidence="4" id="KW-0378">Hydrolase</keyword>
<dbReference type="EMBL" id="QASA01000001">
    <property type="protein sequence ID" value="RDC63872.1"/>
    <property type="molecule type" value="Genomic_DNA"/>
</dbReference>
<protein>
    <submittedName>
        <fullName evidence="4">4-alpha-D-((1-&gt;4)-alpha-D-glucano)trehalose trehalohydrolase</fullName>
        <ecNumber evidence="4">3.2.1.141</ecNumber>
    </submittedName>
</protein>
<comment type="similarity">
    <text evidence="1">Belongs to the glycosyl hydrolase 13 family.</text>
</comment>
<keyword evidence="5" id="KW-1185">Reference proteome</keyword>
<evidence type="ECO:0000256" key="2">
    <source>
        <dbReference type="SAM" id="SignalP"/>
    </source>
</evidence>
<dbReference type="CDD" id="cd11350">
    <property type="entry name" value="AmyAc_4"/>
    <property type="match status" value="1"/>
</dbReference>
<organism evidence="4 5">
    <name type="scientific">Adhaeribacter pallidiroseus</name>
    <dbReference type="NCBI Taxonomy" id="2072847"/>
    <lineage>
        <taxon>Bacteria</taxon>
        <taxon>Pseudomonadati</taxon>
        <taxon>Bacteroidota</taxon>
        <taxon>Cytophagia</taxon>
        <taxon>Cytophagales</taxon>
        <taxon>Hymenobacteraceae</taxon>
        <taxon>Adhaeribacter</taxon>
    </lineage>
</organism>
<evidence type="ECO:0000256" key="1">
    <source>
        <dbReference type="ARBA" id="ARBA00008061"/>
    </source>
</evidence>